<protein>
    <submittedName>
        <fullName evidence="6">Response regulator</fullName>
    </submittedName>
</protein>
<name>A0A934ILR0_9HYPH</name>
<keyword evidence="1 4" id="KW-0597">Phosphoprotein</keyword>
<dbReference type="GO" id="GO:0000160">
    <property type="term" value="P:phosphorelay signal transduction system"/>
    <property type="evidence" value="ECO:0007669"/>
    <property type="project" value="InterPro"/>
</dbReference>
<dbReference type="PANTHER" id="PTHR44591">
    <property type="entry name" value="STRESS RESPONSE REGULATOR PROTEIN 1"/>
    <property type="match status" value="1"/>
</dbReference>
<dbReference type="EMBL" id="JAEKJA010000001">
    <property type="protein sequence ID" value="MBJ3774577.1"/>
    <property type="molecule type" value="Genomic_DNA"/>
</dbReference>
<reference evidence="6" key="1">
    <citation type="submission" date="2020-12" db="EMBL/GenBank/DDBJ databases">
        <title>Bacterial taxonomy.</title>
        <authorList>
            <person name="Pan X."/>
        </authorList>
    </citation>
    <scope>NUCLEOTIDE SEQUENCE</scope>
    <source>
        <strain evidence="6">B2012</strain>
    </source>
</reference>
<evidence type="ECO:0000259" key="5">
    <source>
        <dbReference type="PROSITE" id="PS50110"/>
    </source>
</evidence>
<gene>
    <name evidence="6" type="ORF">JCR33_02695</name>
</gene>
<accession>A0A934ILR0</accession>
<dbReference type="RefSeq" id="WP_198880446.1">
    <property type="nucleotide sequence ID" value="NZ_JAEKJA010000001.1"/>
</dbReference>
<dbReference type="Proteomes" id="UP000609531">
    <property type="component" value="Unassembled WGS sequence"/>
</dbReference>
<evidence type="ECO:0000256" key="3">
    <source>
        <dbReference type="ARBA" id="ARBA00023163"/>
    </source>
</evidence>
<evidence type="ECO:0000256" key="4">
    <source>
        <dbReference type="PROSITE-ProRule" id="PRU00169"/>
    </source>
</evidence>
<sequence>MSPRGETILSARRVRVVDDNPQVARLVAMVLTDAGCSVTVCDGGPAALALLGEEAAVWDIAVIDYEMPGVGGDGVAAAIRAGRPRTGLVLLTGAPDRAAPVHHLFDLVLAKPVRPERLVEALATLLED</sequence>
<proteinExistence type="predicted"/>
<dbReference type="InterPro" id="IPR001789">
    <property type="entry name" value="Sig_transdc_resp-reg_receiver"/>
</dbReference>
<dbReference type="PANTHER" id="PTHR44591:SF3">
    <property type="entry name" value="RESPONSE REGULATORY DOMAIN-CONTAINING PROTEIN"/>
    <property type="match status" value="1"/>
</dbReference>
<dbReference type="InterPro" id="IPR050595">
    <property type="entry name" value="Bact_response_regulator"/>
</dbReference>
<feature type="modified residue" description="4-aspartylphosphate" evidence="4">
    <location>
        <position position="64"/>
    </location>
</feature>
<evidence type="ECO:0000256" key="2">
    <source>
        <dbReference type="ARBA" id="ARBA00023015"/>
    </source>
</evidence>
<feature type="domain" description="Response regulatory" evidence="5">
    <location>
        <begin position="13"/>
        <end position="126"/>
    </location>
</feature>
<dbReference type="PROSITE" id="PS50110">
    <property type="entry name" value="RESPONSE_REGULATORY"/>
    <property type="match status" value="1"/>
</dbReference>
<dbReference type="AlphaFoldDB" id="A0A934ILR0"/>
<dbReference type="SMART" id="SM00448">
    <property type="entry name" value="REC"/>
    <property type="match status" value="1"/>
</dbReference>
<dbReference type="Pfam" id="PF00072">
    <property type="entry name" value="Response_reg"/>
    <property type="match status" value="1"/>
</dbReference>
<comment type="caution">
    <text evidence="6">The sequence shown here is derived from an EMBL/GenBank/DDBJ whole genome shotgun (WGS) entry which is preliminary data.</text>
</comment>
<dbReference type="InterPro" id="IPR011006">
    <property type="entry name" value="CheY-like_superfamily"/>
</dbReference>
<evidence type="ECO:0000313" key="6">
    <source>
        <dbReference type="EMBL" id="MBJ3774577.1"/>
    </source>
</evidence>
<dbReference type="SUPFAM" id="SSF52172">
    <property type="entry name" value="CheY-like"/>
    <property type="match status" value="1"/>
</dbReference>
<organism evidence="6 7">
    <name type="scientific">Acuticoccus mangrovi</name>
    <dbReference type="NCBI Taxonomy" id="2796142"/>
    <lineage>
        <taxon>Bacteria</taxon>
        <taxon>Pseudomonadati</taxon>
        <taxon>Pseudomonadota</taxon>
        <taxon>Alphaproteobacteria</taxon>
        <taxon>Hyphomicrobiales</taxon>
        <taxon>Amorphaceae</taxon>
        <taxon>Acuticoccus</taxon>
    </lineage>
</organism>
<evidence type="ECO:0000256" key="1">
    <source>
        <dbReference type="ARBA" id="ARBA00022553"/>
    </source>
</evidence>
<keyword evidence="2" id="KW-0805">Transcription regulation</keyword>
<dbReference type="Gene3D" id="3.40.50.2300">
    <property type="match status" value="1"/>
</dbReference>
<evidence type="ECO:0000313" key="7">
    <source>
        <dbReference type="Proteomes" id="UP000609531"/>
    </source>
</evidence>
<keyword evidence="7" id="KW-1185">Reference proteome</keyword>
<keyword evidence="3" id="KW-0804">Transcription</keyword>